<dbReference type="InterPro" id="IPR001296">
    <property type="entry name" value="Glyco_trans_1"/>
</dbReference>
<dbReference type="CDD" id="cd03801">
    <property type="entry name" value="GT4_PimA-like"/>
    <property type="match status" value="1"/>
</dbReference>
<proteinExistence type="predicted"/>
<dbReference type="Pfam" id="PF00534">
    <property type="entry name" value="Glycos_transf_1"/>
    <property type="match status" value="1"/>
</dbReference>
<reference evidence="2 3" key="1">
    <citation type="journal article" date="2015" name="Genome Announc.">
        <title>Expanding the biotechnology potential of lactobacilli through comparative genomics of 213 strains and associated genera.</title>
        <authorList>
            <person name="Sun Z."/>
            <person name="Harris H.M."/>
            <person name="McCann A."/>
            <person name="Guo C."/>
            <person name="Argimon S."/>
            <person name="Zhang W."/>
            <person name="Yang X."/>
            <person name="Jeffery I.B."/>
            <person name="Cooney J.C."/>
            <person name="Kagawa T.F."/>
            <person name="Liu W."/>
            <person name="Song Y."/>
            <person name="Salvetti E."/>
            <person name="Wrobel A."/>
            <person name="Rasinkangas P."/>
            <person name="Parkhill J."/>
            <person name="Rea M.C."/>
            <person name="O'Sullivan O."/>
            <person name="Ritari J."/>
            <person name="Douillard F.P."/>
            <person name="Paul Ross R."/>
            <person name="Yang R."/>
            <person name="Briner A.E."/>
            <person name="Felis G.E."/>
            <person name="de Vos W.M."/>
            <person name="Barrangou R."/>
            <person name="Klaenhammer T.R."/>
            <person name="Caufield P.W."/>
            <person name="Cui Y."/>
            <person name="Zhang H."/>
            <person name="O'Toole P.W."/>
        </authorList>
    </citation>
    <scope>NUCLEOTIDE SEQUENCE [LARGE SCALE GENOMIC DNA]</scope>
    <source>
        <strain evidence="2 3">DSM 20452</strain>
    </source>
</reference>
<dbReference type="PATRIC" id="fig|1423772.3.peg.368"/>
<evidence type="ECO:0000259" key="1">
    <source>
        <dbReference type="Pfam" id="PF00534"/>
    </source>
</evidence>
<sequence length="372" mass="42841">MGVEIKKVIFICNYAANYGGNFLASLAKLSQNLSIDGIQSIYLFPNIASNKKWEIDLSEYKVIYTEFDESNIEISLKNIIDEHTILHLHFMESLQQLSRLAEFANQYGAKIFFHEHMRRPGFSNYRIKRLVSQIVYNLGGVKRFYHSRLRGIKSIAVSPDVRKDLTKVVPKEQVVLVENAIFTDRLDNFTENSIDSKRHALIMGTDYRRKGVDLAIKAIASSKYVSKIQLDILTHFIDRTEKLIIEDFGEIPNFVNILPVTQNVQDFYHKSFVFLSPSRSEAFGYAVIESAYCGTSVIASDIPGQNVLKVVPYIQWITKEDVDSLASQIDLVYEKEQSQVMLESIENRQFIKEHFAIDNWVTKIKELYTKIK</sequence>
<organism evidence="2 3">
    <name type="scientific">Ligilactobacillus murinus DSM 20452 = NBRC 14221</name>
    <dbReference type="NCBI Taxonomy" id="1423772"/>
    <lineage>
        <taxon>Bacteria</taxon>
        <taxon>Bacillati</taxon>
        <taxon>Bacillota</taxon>
        <taxon>Bacilli</taxon>
        <taxon>Lactobacillales</taxon>
        <taxon>Lactobacillaceae</taxon>
        <taxon>Ligilactobacillus</taxon>
    </lineage>
</organism>
<evidence type="ECO:0000313" key="3">
    <source>
        <dbReference type="Proteomes" id="UP000051612"/>
    </source>
</evidence>
<evidence type="ECO:0000313" key="2">
    <source>
        <dbReference type="EMBL" id="KRM74512.1"/>
    </source>
</evidence>
<protein>
    <recommendedName>
        <fullName evidence="1">Glycosyl transferase family 1 domain-containing protein</fullName>
    </recommendedName>
</protein>
<dbReference type="SUPFAM" id="SSF53756">
    <property type="entry name" value="UDP-Glycosyltransferase/glycogen phosphorylase"/>
    <property type="match status" value="1"/>
</dbReference>
<dbReference type="GO" id="GO:0016757">
    <property type="term" value="F:glycosyltransferase activity"/>
    <property type="evidence" value="ECO:0007669"/>
    <property type="project" value="InterPro"/>
</dbReference>
<gene>
    <name evidence="2" type="ORF">FC48_GL000335</name>
</gene>
<dbReference type="PANTHER" id="PTHR12526">
    <property type="entry name" value="GLYCOSYLTRANSFERASE"/>
    <property type="match status" value="1"/>
</dbReference>
<dbReference type="EMBL" id="AYYN01000092">
    <property type="protein sequence ID" value="KRM74512.1"/>
    <property type="molecule type" value="Genomic_DNA"/>
</dbReference>
<name>A0A0R2B5R4_9LACO</name>
<dbReference type="Gene3D" id="3.40.50.2000">
    <property type="entry name" value="Glycogen Phosphorylase B"/>
    <property type="match status" value="2"/>
</dbReference>
<dbReference type="AlphaFoldDB" id="A0A0R2B5R4"/>
<feature type="domain" description="Glycosyl transferase family 1" evidence="1">
    <location>
        <begin position="193"/>
        <end position="342"/>
    </location>
</feature>
<dbReference type="Proteomes" id="UP000051612">
    <property type="component" value="Unassembled WGS sequence"/>
</dbReference>
<comment type="caution">
    <text evidence="2">The sequence shown here is derived from an EMBL/GenBank/DDBJ whole genome shotgun (WGS) entry which is preliminary data.</text>
</comment>
<accession>A0A0R2B5R4</accession>